<keyword evidence="3" id="KW-1185">Reference proteome</keyword>
<protein>
    <submittedName>
        <fullName evidence="2">Uncharacterized protein</fullName>
    </submittedName>
</protein>
<dbReference type="Proteomes" id="UP001176941">
    <property type="component" value="Chromosome 19"/>
</dbReference>
<reference evidence="2" key="1">
    <citation type="submission" date="2023-04" db="EMBL/GenBank/DDBJ databases">
        <authorList>
            <consortium name="ELIXIR-Norway"/>
        </authorList>
    </citation>
    <scope>NUCLEOTIDE SEQUENCE [LARGE SCALE GENOMIC DNA]</scope>
</reference>
<name>A0ABN8YGM0_RANTA</name>
<feature type="compositionally biased region" description="Low complexity" evidence="1">
    <location>
        <begin position="107"/>
        <end position="120"/>
    </location>
</feature>
<evidence type="ECO:0000256" key="1">
    <source>
        <dbReference type="SAM" id="MobiDB-lite"/>
    </source>
</evidence>
<dbReference type="EMBL" id="OX459955">
    <property type="protein sequence ID" value="CAI9159711.1"/>
    <property type="molecule type" value="Genomic_DNA"/>
</dbReference>
<gene>
    <name evidence="2" type="ORF">MRATA1EN1_LOCUS8673</name>
</gene>
<proteinExistence type="predicted"/>
<evidence type="ECO:0000313" key="3">
    <source>
        <dbReference type="Proteomes" id="UP001176941"/>
    </source>
</evidence>
<feature type="region of interest" description="Disordered" evidence="1">
    <location>
        <begin position="92"/>
        <end position="332"/>
    </location>
</feature>
<sequence>MTHSNQQRAWALKPLPQLSPKPPRNTHTLIQISTKPKRFPTVNSANSPKLHREGPARTTTKLRRPSPPSEGAQRPILAIWPSWEARPSVEAREAVRRPAAHARCRRAGPALPGARAGLRPGPSPRRAARARTMDAPSLRLRGREQGTALPGPRRRLTRKDVRDRVPAPGQTASSSRCSSGGSAGDRDGGPELADSAAVHGRRTHRAPPGGPRQVLTLSCRDTLPPPLVPWDSARSSRRRRRRRRRRRAPGARAPHRSLRASTYRAARGRGERGRGARPKPSNPLTRECRSQSRGQLRAAPTGSPRDARFCLRRPPRSAPHPRTGPAPVRAAPLIGPPRPHSKGHAPILEIPPAASPVCPRDTPRPVRVARREQDWGDWLKEHFRKHFRIPTHPERRWLTGLAERESSREL</sequence>
<accession>A0ABN8YGM0</accession>
<evidence type="ECO:0000313" key="2">
    <source>
        <dbReference type="EMBL" id="CAI9159711.1"/>
    </source>
</evidence>
<feature type="compositionally biased region" description="Basic residues" evidence="1">
    <location>
        <begin position="235"/>
        <end position="258"/>
    </location>
</feature>
<feature type="compositionally biased region" description="Polar residues" evidence="1">
    <location>
        <begin position="25"/>
        <end position="34"/>
    </location>
</feature>
<organism evidence="2 3">
    <name type="scientific">Rangifer tarandus platyrhynchus</name>
    <name type="common">Svalbard reindeer</name>
    <dbReference type="NCBI Taxonomy" id="3082113"/>
    <lineage>
        <taxon>Eukaryota</taxon>
        <taxon>Metazoa</taxon>
        <taxon>Chordata</taxon>
        <taxon>Craniata</taxon>
        <taxon>Vertebrata</taxon>
        <taxon>Euteleostomi</taxon>
        <taxon>Mammalia</taxon>
        <taxon>Eutheria</taxon>
        <taxon>Laurasiatheria</taxon>
        <taxon>Artiodactyla</taxon>
        <taxon>Ruminantia</taxon>
        <taxon>Pecora</taxon>
        <taxon>Cervidae</taxon>
        <taxon>Odocoileinae</taxon>
        <taxon>Rangifer</taxon>
    </lineage>
</organism>
<feature type="region of interest" description="Disordered" evidence="1">
    <location>
        <begin position="1"/>
        <end position="76"/>
    </location>
</feature>